<organism evidence="1 2">
    <name type="scientific">Mytilus coruscus</name>
    <name type="common">Sea mussel</name>
    <dbReference type="NCBI Taxonomy" id="42192"/>
    <lineage>
        <taxon>Eukaryota</taxon>
        <taxon>Metazoa</taxon>
        <taxon>Spiralia</taxon>
        <taxon>Lophotrochozoa</taxon>
        <taxon>Mollusca</taxon>
        <taxon>Bivalvia</taxon>
        <taxon>Autobranchia</taxon>
        <taxon>Pteriomorphia</taxon>
        <taxon>Mytilida</taxon>
        <taxon>Mytiloidea</taxon>
        <taxon>Mytilidae</taxon>
        <taxon>Mytilinae</taxon>
        <taxon>Mytilus</taxon>
    </lineage>
</organism>
<protein>
    <recommendedName>
        <fullName evidence="3">C2H2-type domain-containing protein</fullName>
    </recommendedName>
</protein>
<name>A0A6J8A6W7_MYTCO</name>
<evidence type="ECO:0000313" key="1">
    <source>
        <dbReference type="EMBL" id="CAC5362682.1"/>
    </source>
</evidence>
<proteinExistence type="predicted"/>
<dbReference type="AlphaFoldDB" id="A0A6J8A6W7"/>
<evidence type="ECO:0000313" key="2">
    <source>
        <dbReference type="Proteomes" id="UP000507470"/>
    </source>
</evidence>
<dbReference type="PANTHER" id="PTHR33845:SF1">
    <property type="entry name" value="C2H2-TYPE DOMAIN-CONTAINING PROTEIN"/>
    <property type="match status" value="1"/>
</dbReference>
<dbReference type="EMBL" id="CACVKT020000748">
    <property type="protein sequence ID" value="CAC5362682.1"/>
    <property type="molecule type" value="Genomic_DNA"/>
</dbReference>
<dbReference type="Proteomes" id="UP000507470">
    <property type="component" value="Unassembled WGS sequence"/>
</dbReference>
<keyword evidence="2" id="KW-1185">Reference proteome</keyword>
<gene>
    <name evidence="1" type="ORF">MCOR_4370</name>
</gene>
<reference evidence="1 2" key="1">
    <citation type="submission" date="2020-06" db="EMBL/GenBank/DDBJ databases">
        <authorList>
            <person name="Li R."/>
            <person name="Bekaert M."/>
        </authorList>
    </citation>
    <scope>NUCLEOTIDE SEQUENCE [LARGE SCALE GENOMIC DNA]</scope>
    <source>
        <strain evidence="2">wild</strain>
    </source>
</reference>
<dbReference type="OrthoDB" id="6074324at2759"/>
<accession>A0A6J8A6W7</accession>
<dbReference type="PANTHER" id="PTHR33845">
    <property type="entry name" value="C2H2-TYPE DOMAIN-CONTAINING PROTEIN"/>
    <property type="match status" value="1"/>
</dbReference>
<evidence type="ECO:0008006" key="3">
    <source>
        <dbReference type="Google" id="ProtNLM"/>
    </source>
</evidence>
<sequence length="874" mass="99295">MNLFQRVPQHAQQLLKKNENDTLLLSQSQPIFSQDSEASVCGIGKLEKLNAYLEITNVSPVKEKTTPLSTSCEKTRKKCVSKALECLTAICSTICPGEGEELENLVLQATQTLLNEKISTLDQTSLILKEVYLQAESWTLQRQILSMICKDRTFGEIKELLPNVSAWKFNKAKHHTNDVGCGMPVVQEKKSRNRVDNEKLEHFIDYILSSNIIKDLPYGTKTMKLSSGEIVEVPNLIRSLAPSSLITQYIQYCETEDIKPLGTSTLYKILNDCSASVRKCIEGLDYYVAEGGRSFLDLENIIEKLEITDEKKKEMISCLLSGKSYLKSDFKVHIEAESNIADHCRLFALSEGEVQCGHSHTEICLQCRNLDEILNEISTIVQNVNWENKDAVLFQVESAVDSITDWKAHIMRSRNQEDARLDLVRELKDGQVLVTCDWAMKMLPRKYREGQTDWFAKRGMNWHISVSVFKQQGYIKNFTHVHIFSAQISQDSPITSSLIKDTVADLHTLIPDIQEIHIYSDNAGCYKNTLMMASLRRDVGNKLKSYNFSEAQDGKGPCDRRASHIKSVVKRYINEGHDVTSAEEMKVAIDARQNGQFRVKVVDTVTVIDGEKNNTKSIPGITQLHNFQFESGGLRVWKAYTIGKGQLIPWKSLGSPPKATELLVKLNWTNEETVSRSLNTEDEDPHPKPKRRKISYDCPKDGCIKSFSSNETLDNHLLLGDCNYEQVISVHDKAKIMYGTKVNSLFINTQSVSIPSDSIAGESGLRQGWALKTKKKRVIFSEAQRKYMHDRFYAGKRTGSKVDPFRAAEEMRNLKEEDQYLFKRNEYLTGQQISSYFSRLAMKDRNSEPGDFKSAEEEDSKHELKIKILQQLAK</sequence>